<name>A0A183VCQ9_TOXCA</name>
<protein>
    <submittedName>
        <fullName evidence="10">PRORP domain-containing protein</fullName>
    </submittedName>
</protein>
<dbReference type="GO" id="GO:0001682">
    <property type="term" value="P:tRNA 5'-leader removal"/>
    <property type="evidence" value="ECO:0007669"/>
    <property type="project" value="TreeGrafter"/>
</dbReference>
<organism evidence="9 10">
    <name type="scientific">Toxocara canis</name>
    <name type="common">Canine roundworm</name>
    <dbReference type="NCBI Taxonomy" id="6265"/>
    <lineage>
        <taxon>Eukaryota</taxon>
        <taxon>Metazoa</taxon>
        <taxon>Ecdysozoa</taxon>
        <taxon>Nematoda</taxon>
        <taxon>Chromadorea</taxon>
        <taxon>Rhabditida</taxon>
        <taxon>Spirurina</taxon>
        <taxon>Ascaridomorpha</taxon>
        <taxon>Ascaridoidea</taxon>
        <taxon>Toxocaridae</taxon>
        <taxon>Toxocara</taxon>
    </lineage>
</organism>
<proteinExistence type="inferred from homology"/>
<keyword evidence="6" id="KW-0809">Transit peptide</keyword>
<evidence type="ECO:0000259" key="8">
    <source>
        <dbReference type="Pfam" id="PF16953"/>
    </source>
</evidence>
<sequence>LFASLLRSEREYPIFYSEAVLRLMASRARKTPSLAKVRFSASNAWSISEAVGISHEGICSACGHPLNQREELNEDEHWALHKALLSFLECGTKNFSSGSPAEVRALRNHVRALPKAEGGTKSLVVDTLNLIHGRSIEPFYKMLLALMEDFPRIMLITRPGSKNRFIRHLSPLNISVFVCNKLSEDDLFILLAALEMGPGCYVLTNDQFSDHRHRLGHDLVPLFDRWNESRVVRYFASTYRYKMPGRFTCFPHRAPDGFHIPVARVIAPSIYEHDWICVVKKHVSRRK</sequence>
<comment type="similarity">
    <text evidence="2">Belongs to the PPR family. P subfamily.</text>
</comment>
<dbReference type="AlphaFoldDB" id="A0A183VCQ9"/>
<keyword evidence="3" id="KW-0479">Metal-binding</keyword>
<dbReference type="GO" id="GO:0046872">
    <property type="term" value="F:metal ion binding"/>
    <property type="evidence" value="ECO:0007669"/>
    <property type="project" value="UniProtKB-KW"/>
</dbReference>
<dbReference type="Pfam" id="PF16953">
    <property type="entry name" value="PRORP"/>
    <property type="match status" value="1"/>
</dbReference>
<evidence type="ECO:0000256" key="5">
    <source>
        <dbReference type="ARBA" id="ARBA00022833"/>
    </source>
</evidence>
<evidence type="ECO:0000256" key="2">
    <source>
        <dbReference type="ARBA" id="ARBA00007626"/>
    </source>
</evidence>
<dbReference type="GO" id="GO:0005739">
    <property type="term" value="C:mitochondrion"/>
    <property type="evidence" value="ECO:0007669"/>
    <property type="project" value="UniProtKB-SubCell"/>
</dbReference>
<evidence type="ECO:0000313" key="10">
    <source>
        <dbReference type="WBParaSite" id="TCNE_0001853301-mRNA-1"/>
    </source>
</evidence>
<dbReference type="InterPro" id="IPR031595">
    <property type="entry name" value="PRORP_C"/>
</dbReference>
<reference evidence="10" key="1">
    <citation type="submission" date="2016-06" db="UniProtKB">
        <authorList>
            <consortium name="WormBaseParasite"/>
        </authorList>
    </citation>
    <scope>IDENTIFICATION</scope>
</reference>
<dbReference type="WBParaSite" id="TCNE_0001853301-mRNA-1">
    <property type="protein sequence ID" value="TCNE_0001853301-mRNA-1"/>
    <property type="gene ID" value="TCNE_0001853301"/>
</dbReference>
<evidence type="ECO:0000256" key="1">
    <source>
        <dbReference type="ARBA" id="ARBA00004173"/>
    </source>
</evidence>
<dbReference type="PANTHER" id="PTHR13547:SF1">
    <property type="entry name" value="MITOCHONDRIAL RIBONUCLEASE P CATALYTIC SUBUNIT"/>
    <property type="match status" value="1"/>
</dbReference>
<evidence type="ECO:0000256" key="6">
    <source>
        <dbReference type="ARBA" id="ARBA00022946"/>
    </source>
</evidence>
<dbReference type="Proteomes" id="UP000050794">
    <property type="component" value="Unassembled WGS sequence"/>
</dbReference>
<keyword evidence="7" id="KW-0496">Mitochondrion</keyword>
<comment type="subcellular location">
    <subcellularLocation>
        <location evidence="1">Mitochondrion</location>
    </subcellularLocation>
</comment>
<evidence type="ECO:0000256" key="4">
    <source>
        <dbReference type="ARBA" id="ARBA00022801"/>
    </source>
</evidence>
<dbReference type="PANTHER" id="PTHR13547">
    <property type="match status" value="1"/>
</dbReference>
<evidence type="ECO:0000313" key="9">
    <source>
        <dbReference type="Proteomes" id="UP000050794"/>
    </source>
</evidence>
<dbReference type="Gene3D" id="3.40.50.11980">
    <property type="match status" value="1"/>
</dbReference>
<evidence type="ECO:0000256" key="3">
    <source>
        <dbReference type="ARBA" id="ARBA00022723"/>
    </source>
</evidence>
<evidence type="ECO:0000256" key="7">
    <source>
        <dbReference type="ARBA" id="ARBA00023128"/>
    </source>
</evidence>
<keyword evidence="5" id="KW-0862">Zinc</keyword>
<keyword evidence="9" id="KW-1185">Reference proteome</keyword>
<dbReference type="GO" id="GO:0004526">
    <property type="term" value="F:ribonuclease P activity"/>
    <property type="evidence" value="ECO:0007669"/>
    <property type="project" value="TreeGrafter"/>
</dbReference>
<keyword evidence="4" id="KW-0378">Hydrolase</keyword>
<feature type="domain" description="PRORP" evidence="8">
    <location>
        <begin position="53"/>
        <end position="277"/>
    </location>
</feature>
<accession>A0A183VCQ9</accession>